<dbReference type="Pfam" id="PF07690">
    <property type="entry name" value="MFS_1"/>
    <property type="match status" value="1"/>
</dbReference>
<keyword evidence="2" id="KW-0813">Transport</keyword>
<dbReference type="Gene3D" id="1.20.1250.20">
    <property type="entry name" value="MFS general substrate transporter like domains"/>
    <property type="match status" value="1"/>
</dbReference>
<keyword evidence="4 7" id="KW-1133">Transmembrane helix</keyword>
<dbReference type="FunFam" id="1.20.1250.20:FF:000106">
    <property type="entry name" value="MFS transporter, putative"/>
    <property type="match status" value="1"/>
</dbReference>
<evidence type="ECO:0000256" key="5">
    <source>
        <dbReference type="ARBA" id="ARBA00023136"/>
    </source>
</evidence>
<protein>
    <submittedName>
        <fullName evidence="8">Phthalate transporter</fullName>
    </submittedName>
</protein>
<dbReference type="Proteomes" id="UP000799428">
    <property type="component" value="Unassembled WGS sequence"/>
</dbReference>
<proteinExistence type="predicted"/>
<dbReference type="InterPro" id="IPR011701">
    <property type="entry name" value="MFS"/>
</dbReference>
<feature type="transmembrane region" description="Helical" evidence="7">
    <location>
        <begin position="427"/>
        <end position="447"/>
    </location>
</feature>
<evidence type="ECO:0000313" key="8">
    <source>
        <dbReference type="EMBL" id="KAF2707191.1"/>
    </source>
</evidence>
<keyword evidence="5 7" id="KW-0472">Membrane</keyword>
<feature type="transmembrane region" description="Helical" evidence="7">
    <location>
        <begin position="399"/>
        <end position="421"/>
    </location>
</feature>
<dbReference type="PANTHER" id="PTHR43791:SF65">
    <property type="entry name" value="MAJOR FACILITATOR SUPERFAMILY (MFS) PROFILE DOMAIN-CONTAINING PROTEIN-RELATED"/>
    <property type="match status" value="1"/>
</dbReference>
<dbReference type="FunFam" id="1.20.1250.20:FF:000247">
    <property type="entry name" value="MFS general substrate transporter"/>
    <property type="match status" value="1"/>
</dbReference>
<feature type="region of interest" description="Disordered" evidence="6">
    <location>
        <begin position="1"/>
        <end position="33"/>
    </location>
</feature>
<dbReference type="GO" id="GO:0016020">
    <property type="term" value="C:membrane"/>
    <property type="evidence" value="ECO:0007669"/>
    <property type="project" value="UniProtKB-SubCell"/>
</dbReference>
<feature type="transmembrane region" description="Helical" evidence="7">
    <location>
        <begin position="283"/>
        <end position="304"/>
    </location>
</feature>
<sequence length="584" mass="66158">MATILAGETLNNRGSGSSSSTTSSTDYGAITPGGLEKDQTKVIASETVPPLGVAAAEKRFWFQRVKTYDPNAIATLPSVYDNPELAKQYLPRPDWENIGRFNPLARWTWGEEHKLIRKIDLRIMVFACIMFMALELDRANLSQANTDNFLKDLHLTTNDFNLGNTVFKLSFLCSELPSQLVSKWMGPDRWIPMQMILWSIVASSQFWLNGKTSFLVCRSLLGILQGGFIPDIILYLSYFYKHHELSLRLGFFWTAMSIADIVAGFLAYGLLHLRGVSGQAGWRWLFLIDGLLTLVVGIAAIFLMPPGPCQTASRVRGKDGWFTPKEEEIIVNRVIRDDPTKGSMHNRQPVTPALLWKSLMDYDLWPLYIIGLLYQIPMIPPAQYLTLSLRGLGFDTFQTNLLAIPWTVLHIISMLALSYSAEIFKEQTFHALTSQFWAIPFLVYLSVTDITHTNKWLVWGIITLLLSFPSPHPLQVGWNSRNSNAVRSRTVSAAAYNMFVQASGIIASNIYRQDDAPNYTRGNKTLLGIAVGNIAVYLLTKVYYVWRNKKRDAQWSVLSEEQKLEYLKTTTDEGNKRLDFRFAH</sequence>
<evidence type="ECO:0000256" key="4">
    <source>
        <dbReference type="ARBA" id="ARBA00022989"/>
    </source>
</evidence>
<feature type="transmembrane region" description="Helical" evidence="7">
    <location>
        <begin position="251"/>
        <end position="271"/>
    </location>
</feature>
<feature type="transmembrane region" description="Helical" evidence="7">
    <location>
        <begin position="365"/>
        <end position="387"/>
    </location>
</feature>
<evidence type="ECO:0000256" key="2">
    <source>
        <dbReference type="ARBA" id="ARBA00022448"/>
    </source>
</evidence>
<evidence type="ECO:0000256" key="3">
    <source>
        <dbReference type="ARBA" id="ARBA00022692"/>
    </source>
</evidence>
<name>A0A6G1K426_9PLEO</name>
<accession>A0A6G1K426</accession>
<reference evidence="8" key="1">
    <citation type="journal article" date="2020" name="Stud. Mycol.">
        <title>101 Dothideomycetes genomes: a test case for predicting lifestyles and emergence of pathogens.</title>
        <authorList>
            <person name="Haridas S."/>
            <person name="Albert R."/>
            <person name="Binder M."/>
            <person name="Bloem J."/>
            <person name="Labutti K."/>
            <person name="Salamov A."/>
            <person name="Andreopoulos B."/>
            <person name="Baker S."/>
            <person name="Barry K."/>
            <person name="Bills G."/>
            <person name="Bluhm B."/>
            <person name="Cannon C."/>
            <person name="Castanera R."/>
            <person name="Culley D."/>
            <person name="Daum C."/>
            <person name="Ezra D."/>
            <person name="Gonzalez J."/>
            <person name="Henrissat B."/>
            <person name="Kuo A."/>
            <person name="Liang C."/>
            <person name="Lipzen A."/>
            <person name="Lutzoni F."/>
            <person name="Magnuson J."/>
            <person name="Mondo S."/>
            <person name="Nolan M."/>
            <person name="Ohm R."/>
            <person name="Pangilinan J."/>
            <person name="Park H.-J."/>
            <person name="Ramirez L."/>
            <person name="Alfaro M."/>
            <person name="Sun H."/>
            <person name="Tritt A."/>
            <person name="Yoshinaga Y."/>
            <person name="Zwiers L.-H."/>
            <person name="Turgeon B."/>
            <person name="Goodwin S."/>
            <person name="Spatafora J."/>
            <person name="Crous P."/>
            <person name="Grigoriev I."/>
        </authorList>
    </citation>
    <scope>NUCLEOTIDE SEQUENCE</scope>
    <source>
        <strain evidence="8">CBS 279.74</strain>
    </source>
</reference>
<keyword evidence="9" id="KW-1185">Reference proteome</keyword>
<evidence type="ECO:0000313" key="9">
    <source>
        <dbReference type="Proteomes" id="UP000799428"/>
    </source>
</evidence>
<feature type="transmembrane region" description="Helical" evidence="7">
    <location>
        <begin position="456"/>
        <end position="474"/>
    </location>
</feature>
<feature type="transmembrane region" description="Helical" evidence="7">
    <location>
        <begin position="526"/>
        <end position="546"/>
    </location>
</feature>
<feature type="transmembrane region" description="Helical" evidence="7">
    <location>
        <begin position="220"/>
        <end position="239"/>
    </location>
</feature>
<dbReference type="AlphaFoldDB" id="A0A6G1K426"/>
<feature type="compositionally biased region" description="Low complexity" evidence="6">
    <location>
        <begin position="14"/>
        <end position="25"/>
    </location>
</feature>
<comment type="subcellular location">
    <subcellularLocation>
        <location evidence="1">Membrane</location>
        <topology evidence="1">Multi-pass membrane protein</topology>
    </subcellularLocation>
</comment>
<evidence type="ECO:0000256" key="7">
    <source>
        <dbReference type="SAM" id="Phobius"/>
    </source>
</evidence>
<gene>
    <name evidence="8" type="ORF">K504DRAFT_470407</name>
</gene>
<organism evidence="8 9">
    <name type="scientific">Pleomassaria siparia CBS 279.74</name>
    <dbReference type="NCBI Taxonomy" id="1314801"/>
    <lineage>
        <taxon>Eukaryota</taxon>
        <taxon>Fungi</taxon>
        <taxon>Dikarya</taxon>
        <taxon>Ascomycota</taxon>
        <taxon>Pezizomycotina</taxon>
        <taxon>Dothideomycetes</taxon>
        <taxon>Pleosporomycetidae</taxon>
        <taxon>Pleosporales</taxon>
        <taxon>Pleomassariaceae</taxon>
        <taxon>Pleomassaria</taxon>
    </lineage>
</organism>
<dbReference type="EMBL" id="MU005774">
    <property type="protein sequence ID" value="KAF2707191.1"/>
    <property type="molecule type" value="Genomic_DNA"/>
</dbReference>
<dbReference type="OrthoDB" id="1935484at2759"/>
<evidence type="ECO:0000256" key="1">
    <source>
        <dbReference type="ARBA" id="ARBA00004141"/>
    </source>
</evidence>
<dbReference type="SUPFAM" id="SSF103473">
    <property type="entry name" value="MFS general substrate transporter"/>
    <property type="match status" value="1"/>
</dbReference>
<evidence type="ECO:0000256" key="6">
    <source>
        <dbReference type="SAM" id="MobiDB-lite"/>
    </source>
</evidence>
<dbReference type="PANTHER" id="PTHR43791">
    <property type="entry name" value="PERMEASE-RELATED"/>
    <property type="match status" value="1"/>
</dbReference>
<dbReference type="GO" id="GO:0022857">
    <property type="term" value="F:transmembrane transporter activity"/>
    <property type="evidence" value="ECO:0007669"/>
    <property type="project" value="InterPro"/>
</dbReference>
<dbReference type="InterPro" id="IPR036259">
    <property type="entry name" value="MFS_trans_sf"/>
</dbReference>
<keyword evidence="3 7" id="KW-0812">Transmembrane</keyword>